<proteinExistence type="predicted"/>
<reference evidence="1 2" key="2">
    <citation type="submission" date="2017-10" db="EMBL/GenBank/DDBJ databases">
        <title>Extensive intraspecific genome diversity in a model arbuscular mycorrhizal fungus.</title>
        <authorList>
            <person name="Chen E.C.H."/>
            <person name="Morin E."/>
            <person name="Baudet D."/>
            <person name="Noel J."/>
            <person name="Ndikumana S."/>
            <person name="Charron P."/>
            <person name="St-Onge C."/>
            <person name="Giorgi J."/>
            <person name="Grigoriev I.V."/>
            <person name="Roux C."/>
            <person name="Martin F.M."/>
            <person name="Corradi N."/>
        </authorList>
    </citation>
    <scope>NUCLEOTIDE SEQUENCE [LARGE SCALE GENOMIC DNA]</scope>
    <source>
        <strain evidence="1 2">C2</strain>
    </source>
</reference>
<gene>
    <name evidence="1" type="ORF">RhiirC2_778564</name>
</gene>
<sequence length="81" mass="9310">MDNINETNYSESIKYNADNTVNVPFGRAADWYINNVPMLKICRLKHQKGAVKSTNRDDDIIILTTEKQQLLQDIQLGLKND</sequence>
<organism evidence="1 2">
    <name type="scientific">Rhizophagus irregularis</name>
    <dbReference type="NCBI Taxonomy" id="588596"/>
    <lineage>
        <taxon>Eukaryota</taxon>
        <taxon>Fungi</taxon>
        <taxon>Fungi incertae sedis</taxon>
        <taxon>Mucoromycota</taxon>
        <taxon>Glomeromycotina</taxon>
        <taxon>Glomeromycetes</taxon>
        <taxon>Glomerales</taxon>
        <taxon>Glomeraceae</taxon>
        <taxon>Rhizophagus</taxon>
    </lineage>
</organism>
<name>A0A2N1NBL9_9GLOM</name>
<evidence type="ECO:0000313" key="2">
    <source>
        <dbReference type="Proteomes" id="UP000233469"/>
    </source>
</evidence>
<reference evidence="1 2" key="1">
    <citation type="submission" date="2016-04" db="EMBL/GenBank/DDBJ databases">
        <title>Genome analyses suggest a sexual origin of heterokaryosis in a supposedly ancient asexual fungus.</title>
        <authorList>
            <person name="Ropars J."/>
            <person name="Sedzielewska K."/>
            <person name="Noel J."/>
            <person name="Charron P."/>
            <person name="Farinelli L."/>
            <person name="Marton T."/>
            <person name="Kruger M."/>
            <person name="Pelin A."/>
            <person name="Brachmann A."/>
            <person name="Corradi N."/>
        </authorList>
    </citation>
    <scope>NUCLEOTIDE SEQUENCE [LARGE SCALE GENOMIC DNA]</scope>
    <source>
        <strain evidence="1 2">C2</strain>
    </source>
</reference>
<accession>A0A2N1NBL9</accession>
<dbReference type="VEuPathDB" id="FungiDB:RhiirA1_470224"/>
<comment type="caution">
    <text evidence="1">The sequence shown here is derived from an EMBL/GenBank/DDBJ whole genome shotgun (WGS) entry which is preliminary data.</text>
</comment>
<protein>
    <submittedName>
        <fullName evidence="1">Uncharacterized protein</fullName>
    </submittedName>
</protein>
<dbReference type="Proteomes" id="UP000233469">
    <property type="component" value="Unassembled WGS sequence"/>
</dbReference>
<dbReference type="AlphaFoldDB" id="A0A2N1NBL9"/>
<dbReference type="EMBL" id="LLXL01000531">
    <property type="protein sequence ID" value="PKK71315.1"/>
    <property type="molecule type" value="Genomic_DNA"/>
</dbReference>
<evidence type="ECO:0000313" key="1">
    <source>
        <dbReference type="EMBL" id="PKK71315.1"/>
    </source>
</evidence>